<reference evidence="1" key="1">
    <citation type="submission" date="2022-01" db="UniProtKB">
        <authorList>
            <consortium name="EnsemblMetazoa"/>
        </authorList>
    </citation>
    <scope>IDENTIFICATION</scope>
</reference>
<dbReference type="KEGG" id="clec:106672031"/>
<organism evidence="1 2">
    <name type="scientific">Cimex lectularius</name>
    <name type="common">Bed bug</name>
    <name type="synonym">Acanthia lectularia</name>
    <dbReference type="NCBI Taxonomy" id="79782"/>
    <lineage>
        <taxon>Eukaryota</taxon>
        <taxon>Metazoa</taxon>
        <taxon>Ecdysozoa</taxon>
        <taxon>Arthropoda</taxon>
        <taxon>Hexapoda</taxon>
        <taxon>Insecta</taxon>
        <taxon>Pterygota</taxon>
        <taxon>Neoptera</taxon>
        <taxon>Paraneoptera</taxon>
        <taxon>Hemiptera</taxon>
        <taxon>Heteroptera</taxon>
        <taxon>Panheteroptera</taxon>
        <taxon>Cimicomorpha</taxon>
        <taxon>Cimicidae</taxon>
        <taxon>Cimex</taxon>
    </lineage>
</organism>
<dbReference type="SUPFAM" id="SSF53474">
    <property type="entry name" value="alpha/beta-Hydrolases"/>
    <property type="match status" value="1"/>
</dbReference>
<dbReference type="PANTHER" id="PTHR20908">
    <property type="entry name" value="LD15586P"/>
    <property type="match status" value="1"/>
</dbReference>
<dbReference type="Pfam" id="PF05705">
    <property type="entry name" value="DUF829"/>
    <property type="match status" value="1"/>
</dbReference>
<dbReference type="PANTHER" id="PTHR20908:SF1">
    <property type="entry name" value="LD15586P"/>
    <property type="match status" value="1"/>
</dbReference>
<keyword evidence="2" id="KW-1185">Reference proteome</keyword>
<protein>
    <submittedName>
        <fullName evidence="1">Uncharacterized protein</fullName>
    </submittedName>
</protein>
<sequence length="318" mass="36899">MAGFLMNKYAINLFNGLQKVITRQVLQVEKRDFHKAMTLRNQQKPLNPQFELYTADKFLNPIKPITNDPTSRPLVVLIAWMLAKKKHIEKYSEIYLKQGFDVLSVTMTPWQFLWPTTGAQPIADELLQYLNEHSNRPLLLHGFSVGAYLWGEVLVKINTDLPKYTKLIDRVKGQIWDSAPDIAELHKGIPRALVPGNSLLRATVEKYVVYHLSTFQNSVTQHYIRSSQLFHTTPIRAPTLLFISKNDLIATEASNQRVRKSWESLGMKVSWKCWDKSKHVSHFILHRDEYLYELNSFIASLDLFSQYEEVKDKIKAKL</sequence>
<name>A0A8I6S4J1_CIMLE</name>
<evidence type="ECO:0000313" key="2">
    <source>
        <dbReference type="Proteomes" id="UP000494040"/>
    </source>
</evidence>
<dbReference type="InterPro" id="IPR008547">
    <property type="entry name" value="DUF829_TMEM53"/>
</dbReference>
<accession>A0A8I6S4J1</accession>
<dbReference type="Gene3D" id="3.40.50.1820">
    <property type="entry name" value="alpha/beta hydrolase"/>
    <property type="match status" value="1"/>
</dbReference>
<dbReference type="Proteomes" id="UP000494040">
    <property type="component" value="Unassembled WGS sequence"/>
</dbReference>
<dbReference type="AlphaFoldDB" id="A0A8I6S4J1"/>
<evidence type="ECO:0000313" key="1">
    <source>
        <dbReference type="EnsemblMetazoa" id="XP_014258602.1"/>
    </source>
</evidence>
<dbReference type="OMA" id="AYVWAEL"/>
<dbReference type="GO" id="GO:0017171">
    <property type="term" value="F:serine hydrolase activity"/>
    <property type="evidence" value="ECO:0007669"/>
    <property type="project" value="TreeGrafter"/>
</dbReference>
<dbReference type="EnsemblMetazoa" id="XM_014403116.2">
    <property type="protein sequence ID" value="XP_014258602.1"/>
    <property type="gene ID" value="LOC106672031"/>
</dbReference>
<dbReference type="RefSeq" id="XP_014258602.1">
    <property type="nucleotide sequence ID" value="XM_014403116.2"/>
</dbReference>
<dbReference type="GeneID" id="106672031"/>
<proteinExistence type="predicted"/>
<dbReference type="OrthoDB" id="77878at2759"/>
<dbReference type="InterPro" id="IPR029058">
    <property type="entry name" value="AB_hydrolase_fold"/>
</dbReference>